<dbReference type="Gene3D" id="2.40.160.10">
    <property type="entry name" value="Porin"/>
    <property type="match status" value="1"/>
</dbReference>
<accession>A0A948TE49</accession>
<evidence type="ECO:0000313" key="1">
    <source>
        <dbReference type="EMBL" id="MBU3839358.1"/>
    </source>
</evidence>
<dbReference type="InterPro" id="IPR023614">
    <property type="entry name" value="Porin_dom_sf"/>
</dbReference>
<gene>
    <name evidence="1" type="ORF">H9777_13835</name>
</gene>
<dbReference type="EMBL" id="JAHLFW010000111">
    <property type="protein sequence ID" value="MBU3839358.1"/>
    <property type="molecule type" value="Genomic_DNA"/>
</dbReference>
<comment type="caution">
    <text evidence="1">The sequence shown here is derived from an EMBL/GenBank/DDBJ whole genome shotgun (WGS) entry which is preliminary data.</text>
</comment>
<reference evidence="1" key="2">
    <citation type="submission" date="2021-04" db="EMBL/GenBank/DDBJ databases">
        <authorList>
            <person name="Gilroy R."/>
        </authorList>
    </citation>
    <scope>NUCLEOTIDE SEQUENCE</scope>
    <source>
        <strain evidence="1">G4-2901</strain>
    </source>
</reference>
<evidence type="ECO:0008006" key="3">
    <source>
        <dbReference type="Google" id="ProtNLM"/>
    </source>
</evidence>
<sequence length="228" mass="24292">MMLLFAVIGLASTSGVKAQDKVEASVGADLVSGYIWRGQDLGGASIQPAAGISYKGFSLSAWGSVGFEGTDTKEFDLTLGYEYGGFGISVTDYWFTSADSPARYSDYKNAHTFEVGVGYDFGPLAVNWFTNFAGAVGTNEEGKDAYASYLSISAPFKLGGIDWSAEIGATPWANSFYNGYSDGFKVSAISLQASKEIKITDSFSLPLWAQAIWNPTTKGAYFVAGISF</sequence>
<name>A0A948TE49_9BACT</name>
<proteinExistence type="predicted"/>
<organism evidence="1 2">
    <name type="scientific">Candidatus Phocaeicola faecigallinarum</name>
    <dbReference type="NCBI Taxonomy" id="2838732"/>
    <lineage>
        <taxon>Bacteria</taxon>
        <taxon>Pseudomonadati</taxon>
        <taxon>Bacteroidota</taxon>
        <taxon>Bacteroidia</taxon>
        <taxon>Bacteroidales</taxon>
        <taxon>Bacteroidaceae</taxon>
        <taxon>Phocaeicola</taxon>
    </lineage>
</organism>
<evidence type="ECO:0000313" key="2">
    <source>
        <dbReference type="Proteomes" id="UP000783796"/>
    </source>
</evidence>
<reference evidence="1" key="1">
    <citation type="journal article" date="2021" name="PeerJ">
        <title>Extensive microbial diversity within the chicken gut microbiome revealed by metagenomics and culture.</title>
        <authorList>
            <person name="Gilroy R."/>
            <person name="Ravi A."/>
            <person name="Getino M."/>
            <person name="Pursley I."/>
            <person name="Horton D.L."/>
            <person name="Alikhan N.F."/>
            <person name="Baker D."/>
            <person name="Gharbi K."/>
            <person name="Hall N."/>
            <person name="Watson M."/>
            <person name="Adriaenssens E.M."/>
            <person name="Foster-Nyarko E."/>
            <person name="Jarju S."/>
            <person name="Secka A."/>
            <person name="Antonio M."/>
            <person name="Oren A."/>
            <person name="Chaudhuri R.R."/>
            <person name="La Ragione R."/>
            <person name="Hildebrand F."/>
            <person name="Pallen M.J."/>
        </authorList>
    </citation>
    <scope>NUCLEOTIDE SEQUENCE</scope>
    <source>
        <strain evidence="1">G4-2901</strain>
    </source>
</reference>
<dbReference type="Proteomes" id="UP000783796">
    <property type="component" value="Unassembled WGS sequence"/>
</dbReference>
<protein>
    <recommendedName>
        <fullName evidence="3">FrrB</fullName>
    </recommendedName>
</protein>
<dbReference type="AlphaFoldDB" id="A0A948TE49"/>